<gene>
    <name evidence="3" type="ORF">CHR53_20345</name>
</gene>
<dbReference type="EMBL" id="CP022572">
    <property type="protein sequence ID" value="AZU63427.1"/>
    <property type="molecule type" value="Genomic_DNA"/>
</dbReference>
<sequence length="149" mass="16284">MAVKLDDHALHEKHYDQIVNIMKNEPYANFLGMKLTDLGPGTAAAELIPNENMLNSHSTVHGGVIFSLADYVFAAASNSYGKTALGVTTNVNFMSAGKLGQKLTATAEEVKKNHKLGWYKIHVFSGEELCATMDAMVYRKSQSFVGNED</sequence>
<dbReference type="OrthoDB" id="286702at2"/>
<name>A0A3Q9QYF7_9BACI</name>
<dbReference type="PANTHER" id="PTHR42856">
    <property type="entry name" value="ACYL-COENZYME A THIOESTERASE PAAI"/>
    <property type="match status" value="1"/>
</dbReference>
<feature type="domain" description="Thioesterase" evidence="2">
    <location>
        <begin position="58"/>
        <end position="128"/>
    </location>
</feature>
<dbReference type="AlphaFoldDB" id="A0A3Q9QYF7"/>
<dbReference type="GO" id="GO:0016289">
    <property type="term" value="F:acyl-CoA hydrolase activity"/>
    <property type="evidence" value="ECO:0007669"/>
    <property type="project" value="TreeGrafter"/>
</dbReference>
<dbReference type="Gene3D" id="3.10.129.10">
    <property type="entry name" value="Hotdog Thioesterase"/>
    <property type="match status" value="1"/>
</dbReference>
<keyword evidence="4" id="KW-1185">Reference proteome</keyword>
<keyword evidence="1" id="KW-0378">Hydrolase</keyword>
<evidence type="ECO:0000259" key="2">
    <source>
        <dbReference type="Pfam" id="PF03061"/>
    </source>
</evidence>
<organism evidence="3 4">
    <name type="scientific">Neobacillus mesonae</name>
    <dbReference type="NCBI Taxonomy" id="1193713"/>
    <lineage>
        <taxon>Bacteria</taxon>
        <taxon>Bacillati</taxon>
        <taxon>Bacillota</taxon>
        <taxon>Bacilli</taxon>
        <taxon>Bacillales</taxon>
        <taxon>Bacillaceae</taxon>
        <taxon>Neobacillus</taxon>
    </lineage>
</organism>
<proteinExistence type="predicted"/>
<dbReference type="Pfam" id="PF03061">
    <property type="entry name" value="4HBT"/>
    <property type="match status" value="1"/>
</dbReference>
<dbReference type="STRING" id="1193713.GCA_001636315_00924"/>
<dbReference type="RefSeq" id="WP_066385726.1">
    <property type="nucleotide sequence ID" value="NZ_KV440949.1"/>
</dbReference>
<dbReference type="CDD" id="cd03443">
    <property type="entry name" value="PaaI_thioesterase"/>
    <property type="match status" value="1"/>
</dbReference>
<dbReference type="InterPro" id="IPR052723">
    <property type="entry name" value="Acyl-CoA_thioesterase_PaaI"/>
</dbReference>
<dbReference type="PANTHER" id="PTHR42856:SF1">
    <property type="entry name" value="ACYL-COENZYME A THIOESTERASE PAAI"/>
    <property type="match status" value="1"/>
</dbReference>
<evidence type="ECO:0000313" key="3">
    <source>
        <dbReference type="EMBL" id="AZU63427.1"/>
    </source>
</evidence>
<dbReference type="InterPro" id="IPR029069">
    <property type="entry name" value="HotDog_dom_sf"/>
</dbReference>
<dbReference type="SUPFAM" id="SSF54637">
    <property type="entry name" value="Thioesterase/thiol ester dehydrase-isomerase"/>
    <property type="match status" value="1"/>
</dbReference>
<protein>
    <submittedName>
        <fullName evidence="3">Phenylacetate degradation protein</fullName>
    </submittedName>
</protein>
<evidence type="ECO:0000256" key="1">
    <source>
        <dbReference type="ARBA" id="ARBA00022801"/>
    </source>
</evidence>
<dbReference type="Proteomes" id="UP000282892">
    <property type="component" value="Chromosome"/>
</dbReference>
<dbReference type="NCBIfam" id="TIGR00369">
    <property type="entry name" value="unchar_dom_1"/>
    <property type="match status" value="1"/>
</dbReference>
<dbReference type="InterPro" id="IPR003736">
    <property type="entry name" value="PAAI_dom"/>
</dbReference>
<evidence type="ECO:0000313" key="4">
    <source>
        <dbReference type="Proteomes" id="UP000282892"/>
    </source>
</evidence>
<dbReference type="InterPro" id="IPR006683">
    <property type="entry name" value="Thioestr_dom"/>
</dbReference>
<dbReference type="KEGG" id="nmk:CHR53_20345"/>
<accession>A0A3Q9QYF7</accession>
<reference evidence="3 4" key="1">
    <citation type="submission" date="2017-07" db="EMBL/GenBank/DDBJ databases">
        <title>The complete genome sequence of Bacillus mesonae strain H20-5, an efficient strain improving plant abiotic stress resistance.</title>
        <authorList>
            <person name="Kim S.Y."/>
            <person name="Song H."/>
            <person name="Sang M.K."/>
            <person name="Weon H.-Y."/>
            <person name="Song J."/>
        </authorList>
    </citation>
    <scope>NUCLEOTIDE SEQUENCE [LARGE SCALE GENOMIC DNA]</scope>
    <source>
        <strain evidence="3 4">H20-5</strain>
    </source>
</reference>